<dbReference type="SUPFAM" id="SSF54427">
    <property type="entry name" value="NTF2-like"/>
    <property type="match status" value="1"/>
</dbReference>
<protein>
    <submittedName>
        <fullName evidence="2">Nuclear transport factor 2 family protein</fullName>
    </submittedName>
    <submittedName>
        <fullName evidence="3">Polyketide cyclase</fullName>
    </submittedName>
</protein>
<evidence type="ECO:0000313" key="2">
    <source>
        <dbReference type="EMBL" id="MDQ1861222.1"/>
    </source>
</evidence>
<dbReference type="InterPro" id="IPR032710">
    <property type="entry name" value="NTF2-like_dom_sf"/>
</dbReference>
<gene>
    <name evidence="3" type="ORF">FOT63_17900</name>
    <name evidence="2" type="ORF">Q6237_09495</name>
</gene>
<dbReference type="InterPro" id="IPR009959">
    <property type="entry name" value="Cyclase_SnoaL-like"/>
</dbReference>
<name>A0A9X9G1J7_9GAMM</name>
<accession>A0A9X9G1J7</accession>
<evidence type="ECO:0000313" key="4">
    <source>
        <dbReference type="Proteomes" id="UP000321307"/>
    </source>
</evidence>
<dbReference type="Proteomes" id="UP001177872">
    <property type="component" value="Unassembled WGS sequence"/>
</dbReference>
<dbReference type="EMBL" id="VOUP01000011">
    <property type="protein sequence ID" value="TXE27502.1"/>
    <property type="molecule type" value="Genomic_DNA"/>
</dbReference>
<evidence type="ECO:0000313" key="5">
    <source>
        <dbReference type="Proteomes" id="UP001177872"/>
    </source>
</evidence>
<feature type="signal peptide" evidence="1">
    <location>
        <begin position="1"/>
        <end position="22"/>
    </location>
</feature>
<reference evidence="2" key="2">
    <citation type="submission" date="2023-07" db="EMBL/GenBank/DDBJ databases">
        <title>In vitro acaricidal activity of Serratia ureilytica strains isolated from Mimosa pudica nodules againts the dust mite Tyrophagus putrescentiae.</title>
        <authorList>
            <person name="Wong-Villareal A."/>
            <person name="Cerqueda-Garcia D."/>
        </authorList>
    </citation>
    <scope>NUCLEOTIDE SEQUENCE</scope>
    <source>
        <strain evidence="2">UTS2</strain>
    </source>
</reference>
<feature type="chain" id="PRO_5044704150" evidence="1">
    <location>
        <begin position="23"/>
        <end position="163"/>
    </location>
</feature>
<sequence length="163" mass="18291">MKKALITCAIVGGLLASYPALSTDQAASYKSAGKGGYHHAQQKLKVVEDLYAGFFNRHDIGVARKLIVENYKQHNPFVGDGIKPFLDFFSQTFKDNPQYSAKIYRSAVNGDLVYVHVKYQNNPQDRGTASVDIYRVNDQGKITEHWDVNQDVPEKSANDNTMF</sequence>
<keyword evidence="1" id="KW-0732">Signal</keyword>
<dbReference type="GeneID" id="64308349"/>
<reference evidence="3 4" key="1">
    <citation type="submission" date="2019-07" db="EMBL/GenBank/DDBJ databases">
        <title>Serratia strains were isolated from fresh produce.</title>
        <authorList>
            <person name="Cho G.-S."/>
            <person name="Stein M."/>
            <person name="Lee W."/>
            <person name="Suh S.H."/>
            <person name="Franz C.M.A.P."/>
        </authorList>
    </citation>
    <scope>NUCLEOTIDE SEQUENCE [LARGE SCALE GENOMIC DNA]</scope>
    <source>
        <strain evidence="3 4">S17</strain>
    </source>
</reference>
<dbReference type="EMBL" id="JAVCZN010000002">
    <property type="protein sequence ID" value="MDQ1861222.1"/>
    <property type="molecule type" value="Genomic_DNA"/>
</dbReference>
<dbReference type="Gene3D" id="3.10.450.50">
    <property type="match status" value="1"/>
</dbReference>
<dbReference type="Pfam" id="PF07366">
    <property type="entry name" value="SnoaL"/>
    <property type="match status" value="1"/>
</dbReference>
<evidence type="ECO:0000313" key="3">
    <source>
        <dbReference type="EMBL" id="TXE27502.1"/>
    </source>
</evidence>
<organism evidence="3 4">
    <name type="scientific">Serratia ureilytica</name>
    <dbReference type="NCBI Taxonomy" id="300181"/>
    <lineage>
        <taxon>Bacteria</taxon>
        <taxon>Pseudomonadati</taxon>
        <taxon>Pseudomonadota</taxon>
        <taxon>Gammaproteobacteria</taxon>
        <taxon>Enterobacterales</taxon>
        <taxon>Yersiniaceae</taxon>
        <taxon>Serratia</taxon>
    </lineage>
</organism>
<dbReference type="AlphaFoldDB" id="A0A9X9G1J7"/>
<dbReference type="RefSeq" id="WP_033643018.1">
    <property type="nucleotide sequence ID" value="NZ_BAAAFT010000014.1"/>
</dbReference>
<proteinExistence type="predicted"/>
<comment type="caution">
    <text evidence="3">The sequence shown here is derived from an EMBL/GenBank/DDBJ whole genome shotgun (WGS) entry which is preliminary data.</text>
</comment>
<evidence type="ECO:0000256" key="1">
    <source>
        <dbReference type="SAM" id="SignalP"/>
    </source>
</evidence>
<dbReference type="GO" id="GO:0030638">
    <property type="term" value="P:polyketide metabolic process"/>
    <property type="evidence" value="ECO:0007669"/>
    <property type="project" value="InterPro"/>
</dbReference>
<dbReference type="Proteomes" id="UP000321307">
    <property type="component" value="Unassembled WGS sequence"/>
</dbReference>
<keyword evidence="5" id="KW-1185">Reference proteome</keyword>